<dbReference type="AlphaFoldDB" id="A0A1U9UIR5"/>
<evidence type="ECO:0000256" key="2">
    <source>
        <dbReference type="ARBA" id="ARBA00022475"/>
    </source>
</evidence>
<proteinExistence type="predicted"/>
<keyword evidence="6 7" id="KW-0012">Acyltransferase</keyword>
<dbReference type="OrthoDB" id="9803456at2"/>
<dbReference type="NCBIfam" id="NF005399">
    <property type="entry name" value="PRK06946.1"/>
    <property type="match status" value="1"/>
</dbReference>
<evidence type="ECO:0000256" key="3">
    <source>
        <dbReference type="ARBA" id="ARBA00022519"/>
    </source>
</evidence>
<keyword evidence="3" id="KW-0997">Cell inner membrane</keyword>
<sequence length="297" mass="33932">MSRVFTWLGIGLLTVLGKLPYPFVARFGEALGSLLYRLPSERRRVVRANLRLCFPERTEAEIDALSHQSFRILFRSFAERGIFWTGSEAQMRRWVQIDDQADLVALDGTPHILVTLHLSGVEAGAIRLTIHLREHVGRSGASLYTTQKNALFDSFLKQARGRFGANMISRNDSARDILRGLKKGEAMQLIADMDFGERDSEFVPFFGVQALTLTSVSRLARLTGAKVVPIYTEMLPDYQGYVLRVLPAWEHYPGASVTEDTRRMNAFFEDCIRPRVPEYYWVHKRFKNRMPGEPAIY</sequence>
<keyword evidence="4 7" id="KW-0808">Transferase</keyword>
<evidence type="ECO:0000256" key="4">
    <source>
        <dbReference type="ARBA" id="ARBA00022679"/>
    </source>
</evidence>
<organism evidence="7 8">
    <name type="scientific">Cupriavidus necator</name>
    <name type="common">Alcaligenes eutrophus</name>
    <name type="synonym">Ralstonia eutropha</name>
    <dbReference type="NCBI Taxonomy" id="106590"/>
    <lineage>
        <taxon>Bacteria</taxon>
        <taxon>Pseudomonadati</taxon>
        <taxon>Pseudomonadota</taxon>
        <taxon>Betaproteobacteria</taxon>
        <taxon>Burkholderiales</taxon>
        <taxon>Burkholderiaceae</taxon>
        <taxon>Cupriavidus</taxon>
    </lineage>
</organism>
<accession>A0A1U9UIR5</accession>
<comment type="subcellular location">
    <subcellularLocation>
        <location evidence="1">Cell inner membrane</location>
    </subcellularLocation>
</comment>
<dbReference type="Proteomes" id="UP000189627">
    <property type="component" value="Chromosome 1"/>
</dbReference>
<evidence type="ECO:0000313" key="7">
    <source>
        <dbReference type="EMBL" id="AQV92482.1"/>
    </source>
</evidence>
<protein>
    <submittedName>
        <fullName evidence="7">Lauroyl acyltransferase</fullName>
    </submittedName>
</protein>
<dbReference type="EMBL" id="CP017757">
    <property type="protein sequence ID" value="AQV92482.1"/>
    <property type="molecule type" value="Genomic_DNA"/>
</dbReference>
<dbReference type="GO" id="GO:0016746">
    <property type="term" value="F:acyltransferase activity"/>
    <property type="evidence" value="ECO:0007669"/>
    <property type="project" value="UniProtKB-KW"/>
</dbReference>
<evidence type="ECO:0000256" key="1">
    <source>
        <dbReference type="ARBA" id="ARBA00004533"/>
    </source>
</evidence>
<keyword evidence="2" id="KW-1003">Cell membrane</keyword>
<dbReference type="KEGG" id="cuh:BJN34_01050"/>
<dbReference type="GO" id="GO:0009247">
    <property type="term" value="P:glycolipid biosynthetic process"/>
    <property type="evidence" value="ECO:0007669"/>
    <property type="project" value="UniProtKB-ARBA"/>
</dbReference>
<dbReference type="CDD" id="cd07984">
    <property type="entry name" value="LPLAT_LABLAT-like"/>
    <property type="match status" value="1"/>
</dbReference>
<dbReference type="RefSeq" id="WP_078194877.1">
    <property type="nucleotide sequence ID" value="NZ_CP017757.2"/>
</dbReference>
<reference evidence="8" key="1">
    <citation type="submission" date="2017-02" db="EMBL/GenBank/DDBJ databases">
        <title>Complete genome sequence of Cupriavidus necator strain NH9, a 3-chlorobenzoate degrader.</title>
        <authorList>
            <person name="Moriuchi R."/>
            <person name="Dohra H."/>
            <person name="Ogawa N."/>
        </authorList>
    </citation>
    <scope>NUCLEOTIDE SEQUENCE [LARGE SCALE GENOMIC DNA]</scope>
    <source>
        <strain evidence="8">NH9</strain>
    </source>
</reference>
<gene>
    <name evidence="7" type="ORF">BJN34_01050</name>
</gene>
<evidence type="ECO:0000313" key="8">
    <source>
        <dbReference type="Proteomes" id="UP000189627"/>
    </source>
</evidence>
<evidence type="ECO:0000256" key="5">
    <source>
        <dbReference type="ARBA" id="ARBA00023136"/>
    </source>
</evidence>
<dbReference type="GO" id="GO:0005886">
    <property type="term" value="C:plasma membrane"/>
    <property type="evidence" value="ECO:0007669"/>
    <property type="project" value="UniProtKB-SubCell"/>
</dbReference>
<keyword evidence="5" id="KW-0472">Membrane</keyword>
<dbReference type="InterPro" id="IPR004960">
    <property type="entry name" value="LipA_acyltrans"/>
</dbReference>
<dbReference type="Pfam" id="PF03279">
    <property type="entry name" value="Lip_A_acyltrans"/>
    <property type="match status" value="1"/>
</dbReference>
<dbReference type="PANTHER" id="PTHR30606:SF9">
    <property type="entry name" value="LIPID A BIOSYNTHESIS LAUROYLTRANSFERASE"/>
    <property type="match status" value="1"/>
</dbReference>
<dbReference type="PANTHER" id="PTHR30606">
    <property type="entry name" value="LIPID A BIOSYNTHESIS LAUROYL ACYLTRANSFERASE"/>
    <property type="match status" value="1"/>
</dbReference>
<name>A0A1U9UIR5_CUPNE</name>
<evidence type="ECO:0000256" key="6">
    <source>
        <dbReference type="ARBA" id="ARBA00023315"/>
    </source>
</evidence>
<dbReference type="PIRSF" id="PIRSF026649">
    <property type="entry name" value="MsbB"/>
    <property type="match status" value="1"/>
</dbReference>